<name>A0ABW2NXW0_9ACTN</name>
<accession>A0ABW2NXW0</accession>
<keyword evidence="1" id="KW-0808">Transferase</keyword>
<keyword evidence="2" id="KW-1185">Reference proteome</keyword>
<dbReference type="PIRSF" id="PIRSF017393">
    <property type="entry name" value="MTase_SAV2177"/>
    <property type="match status" value="1"/>
</dbReference>
<dbReference type="SUPFAM" id="SSF53335">
    <property type="entry name" value="S-adenosyl-L-methionine-dependent methyltransferases"/>
    <property type="match status" value="1"/>
</dbReference>
<keyword evidence="1" id="KW-0489">Methyltransferase</keyword>
<evidence type="ECO:0000313" key="2">
    <source>
        <dbReference type="Proteomes" id="UP001596496"/>
    </source>
</evidence>
<dbReference type="Gene3D" id="3.40.50.150">
    <property type="entry name" value="Vaccinia Virus protein VP39"/>
    <property type="match status" value="1"/>
</dbReference>
<comment type="caution">
    <text evidence="1">The sequence shown here is derived from an EMBL/GenBank/DDBJ whole genome shotgun (WGS) entry which is preliminary data.</text>
</comment>
<organism evidence="1 2">
    <name type="scientific">Sphaerisporangium rhizosphaerae</name>
    <dbReference type="NCBI Taxonomy" id="2269375"/>
    <lineage>
        <taxon>Bacteria</taxon>
        <taxon>Bacillati</taxon>
        <taxon>Actinomycetota</taxon>
        <taxon>Actinomycetes</taxon>
        <taxon>Streptosporangiales</taxon>
        <taxon>Streptosporangiaceae</taxon>
        <taxon>Sphaerisporangium</taxon>
    </lineage>
</organism>
<dbReference type="Pfam" id="PF04672">
    <property type="entry name" value="Methyltransf_19"/>
    <property type="match status" value="1"/>
</dbReference>
<protein>
    <submittedName>
        <fullName evidence="1">SAM-dependent methyltransferase</fullName>
        <ecNumber evidence="1">2.1.1.-</ecNumber>
    </submittedName>
</protein>
<dbReference type="EMBL" id="JBHTCG010000001">
    <property type="protein sequence ID" value="MFC7380715.1"/>
    <property type="molecule type" value="Genomic_DNA"/>
</dbReference>
<gene>
    <name evidence="1" type="ORF">ACFQSB_00775</name>
</gene>
<dbReference type="EC" id="2.1.1.-" evidence="1"/>
<dbReference type="InterPro" id="IPR006764">
    <property type="entry name" value="SAM_dep_MeTrfase_SAV2177_type"/>
</dbReference>
<dbReference type="InterPro" id="IPR029063">
    <property type="entry name" value="SAM-dependent_MTases_sf"/>
</dbReference>
<dbReference type="Proteomes" id="UP001596496">
    <property type="component" value="Unassembled WGS sequence"/>
</dbReference>
<evidence type="ECO:0000313" key="1">
    <source>
        <dbReference type="EMBL" id="MFC7380715.1"/>
    </source>
</evidence>
<proteinExistence type="predicted"/>
<reference evidence="2" key="1">
    <citation type="journal article" date="2019" name="Int. J. Syst. Evol. Microbiol.">
        <title>The Global Catalogue of Microorganisms (GCM) 10K type strain sequencing project: providing services to taxonomists for standard genome sequencing and annotation.</title>
        <authorList>
            <consortium name="The Broad Institute Genomics Platform"/>
            <consortium name="The Broad Institute Genome Sequencing Center for Infectious Disease"/>
            <person name="Wu L."/>
            <person name="Ma J."/>
        </authorList>
    </citation>
    <scope>NUCLEOTIDE SEQUENCE [LARGE SCALE GENOMIC DNA]</scope>
    <source>
        <strain evidence="2">CECT 7649</strain>
    </source>
</reference>
<dbReference type="RefSeq" id="WP_380824045.1">
    <property type="nucleotide sequence ID" value="NZ_JBHTCG010000001.1"/>
</dbReference>
<dbReference type="GO" id="GO:0032259">
    <property type="term" value="P:methylation"/>
    <property type="evidence" value="ECO:0007669"/>
    <property type="project" value="UniProtKB-KW"/>
</dbReference>
<dbReference type="GO" id="GO:0008168">
    <property type="term" value="F:methyltransferase activity"/>
    <property type="evidence" value="ECO:0007669"/>
    <property type="project" value="UniProtKB-KW"/>
</dbReference>
<sequence length="261" mass="28294">MPAGVDTSVPHAARIWNFWLGGEDNYPVDRAAGEQTMRVLPEIVDIARHSRAFLERAVRHLVAEAGIRQFLDVGAGLPTVDNTHEVAQRVAPECRVVYVDNDPLVLAHAQELLTSTPEGMTGYVHADARDPEAILRAAAATLDLTRPVGVIMLGVLPFIGDDAEARSIVTRLLDAVPEGSHLAITHSTSAVTGDRVIEAVRQWNAVAPAPYHLRTPGQMAGFFDGLTLLDPGIVSCPRWRPDLISLHGLPEMDEFCALGRK</sequence>